<evidence type="ECO:0000313" key="3">
    <source>
        <dbReference type="Proteomes" id="UP000254799"/>
    </source>
</evidence>
<dbReference type="AlphaFoldDB" id="A0A377WC29"/>
<dbReference type="GO" id="GO:0016787">
    <property type="term" value="F:hydrolase activity"/>
    <property type="evidence" value="ECO:0007669"/>
    <property type="project" value="UniProtKB-KW"/>
</dbReference>
<feature type="domain" description="Helicase HerA-like C-terminal" evidence="1">
    <location>
        <begin position="26"/>
        <end position="71"/>
    </location>
</feature>
<gene>
    <name evidence="2" type="primary">yjgR_4</name>
    <name evidence="2" type="ORF">NCTC8849_00664</name>
</gene>
<evidence type="ECO:0000313" key="2">
    <source>
        <dbReference type="EMBL" id="STT52143.1"/>
    </source>
</evidence>
<keyword evidence="2" id="KW-0378">Hydrolase</keyword>
<sequence>MPTRWCSGYLWREGPPGAGDGLRSRPLLLARLLNLNEVQSGVLNIIFRIADDRGLLLLDFKDLRAITQFIGE</sequence>
<dbReference type="EMBL" id="UGLC01000002">
    <property type="protein sequence ID" value="STT52143.1"/>
    <property type="molecule type" value="Genomic_DNA"/>
</dbReference>
<dbReference type="Proteomes" id="UP000254799">
    <property type="component" value="Unassembled WGS sequence"/>
</dbReference>
<name>A0A377WC29_KLEPN</name>
<protein>
    <submittedName>
        <fullName evidence="2">Nucleotide triphosphate hydrolase domain-containing protein</fullName>
    </submittedName>
</protein>
<evidence type="ECO:0000259" key="1">
    <source>
        <dbReference type="Pfam" id="PF05872"/>
    </source>
</evidence>
<proteinExistence type="predicted"/>
<dbReference type="InterPro" id="IPR033186">
    <property type="entry name" value="HerA_C"/>
</dbReference>
<reference evidence="2 3" key="1">
    <citation type="submission" date="2018-06" db="EMBL/GenBank/DDBJ databases">
        <authorList>
            <consortium name="Pathogen Informatics"/>
            <person name="Doyle S."/>
        </authorList>
    </citation>
    <scope>NUCLEOTIDE SEQUENCE [LARGE SCALE GENOMIC DNA]</scope>
    <source>
        <strain evidence="2 3">NCTC8849</strain>
    </source>
</reference>
<accession>A0A377WC29</accession>
<dbReference type="Pfam" id="PF05872">
    <property type="entry name" value="HerA_C"/>
    <property type="match status" value="1"/>
</dbReference>
<organism evidence="2 3">
    <name type="scientific">Klebsiella pneumoniae</name>
    <dbReference type="NCBI Taxonomy" id="573"/>
    <lineage>
        <taxon>Bacteria</taxon>
        <taxon>Pseudomonadati</taxon>
        <taxon>Pseudomonadota</taxon>
        <taxon>Gammaproteobacteria</taxon>
        <taxon>Enterobacterales</taxon>
        <taxon>Enterobacteriaceae</taxon>
        <taxon>Klebsiella/Raoultella group</taxon>
        <taxon>Klebsiella</taxon>
        <taxon>Klebsiella pneumoniae complex</taxon>
    </lineage>
</organism>